<sequence length="158" mass="17998">MKLLSHADLIAAITYDPETGLFTKPGGLPTAGNPDRKGYMMISVCSQNYRAHRLAWFYMTGEWPAQQIDHINCAHGDNRWVNLRLCTRSQNNHNQPIRKNNRSGVKGVHFNRKAGKWHGQVCLNYRIHHVGLFDELEAAESAVRAKRDELHGRFANHG</sequence>
<proteinExistence type="predicted"/>
<gene>
    <name evidence="2" type="ORF">MST27_04940</name>
</gene>
<dbReference type="EMBL" id="JALGRD010000002">
    <property type="protein sequence ID" value="MCJ0972712.1"/>
    <property type="molecule type" value="Genomic_DNA"/>
</dbReference>
<dbReference type="Proteomes" id="UP001139682">
    <property type="component" value="Unassembled WGS sequence"/>
</dbReference>
<accession>A0A9X2ATA3</accession>
<protein>
    <submittedName>
        <fullName evidence="2">HNH endonuclease</fullName>
    </submittedName>
</protein>
<keyword evidence="2" id="KW-0255">Endonuclease</keyword>
<evidence type="ECO:0000313" key="3">
    <source>
        <dbReference type="Proteomes" id="UP001139682"/>
    </source>
</evidence>
<dbReference type="InterPro" id="IPR044925">
    <property type="entry name" value="His-Me_finger_sf"/>
</dbReference>
<dbReference type="GO" id="GO:0003677">
    <property type="term" value="F:DNA binding"/>
    <property type="evidence" value="ECO:0007669"/>
    <property type="project" value="InterPro"/>
</dbReference>
<dbReference type="InterPro" id="IPR016177">
    <property type="entry name" value="DNA-bd_dom_sf"/>
</dbReference>
<evidence type="ECO:0000259" key="1">
    <source>
        <dbReference type="Pfam" id="PF13392"/>
    </source>
</evidence>
<reference evidence="2" key="1">
    <citation type="submission" date="2022-03" db="EMBL/GenBank/DDBJ databases">
        <title>Pseudomonas marianensis sp. nov., a marine bacterium isolated from deep-sea sediments of the Mariana Trench.</title>
        <authorList>
            <person name="Wei Y."/>
        </authorList>
    </citation>
    <scope>NUCLEOTIDE SEQUENCE</scope>
    <source>
        <strain evidence="2">PS1</strain>
    </source>
</reference>
<feature type="domain" description="HNH nuclease" evidence="1">
    <location>
        <begin position="49"/>
        <end position="92"/>
    </location>
</feature>
<dbReference type="SUPFAM" id="SSF54171">
    <property type="entry name" value="DNA-binding domain"/>
    <property type="match status" value="1"/>
</dbReference>
<keyword evidence="2" id="KW-0378">Hydrolase</keyword>
<organism evidence="2 3">
    <name type="scientific">Stutzerimonas marianensis</name>
    <dbReference type="NCBI Taxonomy" id="2929513"/>
    <lineage>
        <taxon>Bacteria</taxon>
        <taxon>Pseudomonadati</taxon>
        <taxon>Pseudomonadota</taxon>
        <taxon>Gammaproteobacteria</taxon>
        <taxon>Pseudomonadales</taxon>
        <taxon>Pseudomonadaceae</taxon>
        <taxon>Stutzerimonas</taxon>
    </lineage>
</organism>
<dbReference type="Gene3D" id="3.90.75.20">
    <property type="match status" value="1"/>
</dbReference>
<keyword evidence="3" id="KW-1185">Reference proteome</keyword>
<dbReference type="RefSeq" id="WP_243604896.1">
    <property type="nucleotide sequence ID" value="NZ_JALGRD010000002.1"/>
</dbReference>
<dbReference type="Pfam" id="PF13392">
    <property type="entry name" value="HNH_3"/>
    <property type="match status" value="1"/>
</dbReference>
<dbReference type="AlphaFoldDB" id="A0A9X2ATA3"/>
<name>A0A9X2ATA3_9GAMM</name>
<dbReference type="GO" id="GO:0004519">
    <property type="term" value="F:endonuclease activity"/>
    <property type="evidence" value="ECO:0007669"/>
    <property type="project" value="UniProtKB-KW"/>
</dbReference>
<dbReference type="InterPro" id="IPR003615">
    <property type="entry name" value="HNH_nuc"/>
</dbReference>
<evidence type="ECO:0000313" key="2">
    <source>
        <dbReference type="EMBL" id="MCJ0972712.1"/>
    </source>
</evidence>
<comment type="caution">
    <text evidence="2">The sequence shown here is derived from an EMBL/GenBank/DDBJ whole genome shotgun (WGS) entry which is preliminary data.</text>
</comment>
<keyword evidence="2" id="KW-0540">Nuclease</keyword>
<dbReference type="SUPFAM" id="SSF54060">
    <property type="entry name" value="His-Me finger endonucleases"/>
    <property type="match status" value="1"/>
</dbReference>